<sequence>MIQEKLINDTTKAFREVFQTEPEHIFLSPGRINIIGEHVDYSDGFVLPAAIDKYICFAVEKAVNSDICTFFAKDFNGSFSFNVKEKQSPVSQTWVNYLLGVFNAIQEEGKSIGGLNIAFSSTIPMGSGLSSSAALECGFAYILNQIFNLGFTKKELALIGQKSEHTFVGVQCGIMDQFASVFGKEGKVIMLDCHSLDHQYFNADLKGFDLVLFDSCVKHTHLTSGYNDRRKDVDKGKTALSKKFPEITKFRDFSVEMLDKVREEIGEISYKRCLYLLKEIERVEQAAEALSENNAEHLGKLINETHSGLSNEFEVSCKELDFLVEQTLHEKGVLGARMMGGGFGGCSINLIKEDCVENVISRIREKYEAEFNIQMKVYQVKISEGIKEYISNEYSI</sequence>
<evidence type="ECO:0000256" key="7">
    <source>
        <dbReference type="NCBIfam" id="TIGR00131"/>
    </source>
</evidence>
<keyword evidence="12" id="KW-1185">Reference proteome</keyword>
<dbReference type="PANTHER" id="PTHR10457">
    <property type="entry name" value="MEVALONATE KINASE/GALACTOKINASE"/>
    <property type="match status" value="1"/>
</dbReference>
<keyword evidence="6" id="KW-0299">Galactose metabolism</keyword>
<dbReference type="Pfam" id="PF10509">
    <property type="entry name" value="GalKase_gal_bdg"/>
    <property type="match status" value="1"/>
</dbReference>
<dbReference type="InterPro" id="IPR036554">
    <property type="entry name" value="GHMP_kinase_C_sf"/>
</dbReference>
<dbReference type="EC" id="2.7.1.6" evidence="7"/>
<dbReference type="NCBIfam" id="TIGR00131">
    <property type="entry name" value="gal_kin"/>
    <property type="match status" value="1"/>
</dbReference>
<dbReference type="EMBL" id="FXTZ01000003">
    <property type="protein sequence ID" value="SMP15747.1"/>
    <property type="molecule type" value="Genomic_DNA"/>
</dbReference>
<evidence type="ECO:0000256" key="2">
    <source>
        <dbReference type="ARBA" id="ARBA00022679"/>
    </source>
</evidence>
<dbReference type="InterPro" id="IPR019741">
    <property type="entry name" value="Galactokinase_CS"/>
</dbReference>
<evidence type="ECO:0000256" key="4">
    <source>
        <dbReference type="ARBA" id="ARBA00022777"/>
    </source>
</evidence>
<keyword evidence="5" id="KW-0067">ATP-binding</keyword>
<feature type="domain" description="GHMP kinase C-terminal" evidence="9">
    <location>
        <begin position="286"/>
        <end position="368"/>
    </location>
</feature>
<dbReference type="InterPro" id="IPR006203">
    <property type="entry name" value="GHMP_knse_ATP-bd_CS"/>
</dbReference>
<evidence type="ECO:0000259" key="10">
    <source>
        <dbReference type="Pfam" id="PF10509"/>
    </source>
</evidence>
<dbReference type="InterPro" id="IPR006204">
    <property type="entry name" value="GHMP_kinase_N_dom"/>
</dbReference>
<dbReference type="InterPro" id="IPR013750">
    <property type="entry name" value="GHMP_kinase_C_dom"/>
</dbReference>
<evidence type="ECO:0000256" key="5">
    <source>
        <dbReference type="ARBA" id="ARBA00022840"/>
    </source>
</evidence>
<dbReference type="RefSeq" id="WP_283421714.1">
    <property type="nucleotide sequence ID" value="NZ_FXTZ01000003.1"/>
</dbReference>
<keyword evidence="2" id="KW-0808">Transferase</keyword>
<dbReference type="PRINTS" id="PR00473">
    <property type="entry name" value="GALCTOKINASE"/>
</dbReference>
<feature type="domain" description="Galactokinase N-terminal" evidence="10">
    <location>
        <begin position="12"/>
        <end position="60"/>
    </location>
</feature>
<evidence type="ECO:0000259" key="8">
    <source>
        <dbReference type="Pfam" id="PF00288"/>
    </source>
</evidence>
<dbReference type="Proteomes" id="UP001157960">
    <property type="component" value="Unassembled WGS sequence"/>
</dbReference>
<dbReference type="InterPro" id="IPR014721">
    <property type="entry name" value="Ribsml_uS5_D2-typ_fold_subgr"/>
</dbReference>
<dbReference type="InterPro" id="IPR006206">
    <property type="entry name" value="Mevalonate/galactokinase"/>
</dbReference>
<organism evidence="11 12">
    <name type="scientific">Chryseobacterium profundimaris</name>
    <dbReference type="NCBI Taxonomy" id="1387275"/>
    <lineage>
        <taxon>Bacteria</taxon>
        <taxon>Pseudomonadati</taxon>
        <taxon>Bacteroidota</taxon>
        <taxon>Flavobacteriia</taxon>
        <taxon>Flavobacteriales</taxon>
        <taxon>Weeksellaceae</taxon>
        <taxon>Chryseobacterium group</taxon>
        <taxon>Chryseobacterium</taxon>
    </lineage>
</organism>
<evidence type="ECO:0000256" key="3">
    <source>
        <dbReference type="ARBA" id="ARBA00022741"/>
    </source>
</evidence>
<keyword evidence="4" id="KW-0418">Kinase</keyword>
<keyword evidence="3" id="KW-0547">Nucleotide-binding</keyword>
<dbReference type="SUPFAM" id="SSF54211">
    <property type="entry name" value="Ribosomal protein S5 domain 2-like"/>
    <property type="match status" value="1"/>
</dbReference>
<dbReference type="PANTHER" id="PTHR10457:SF7">
    <property type="entry name" value="GALACTOKINASE-RELATED"/>
    <property type="match status" value="1"/>
</dbReference>
<gene>
    <name evidence="11" type="ORF">SAMN06264346_103196</name>
</gene>
<dbReference type="PROSITE" id="PS00627">
    <property type="entry name" value="GHMP_KINASES_ATP"/>
    <property type="match status" value="1"/>
</dbReference>
<dbReference type="SUPFAM" id="SSF55060">
    <property type="entry name" value="GHMP Kinase, C-terminal domain"/>
    <property type="match status" value="1"/>
</dbReference>
<evidence type="ECO:0000256" key="6">
    <source>
        <dbReference type="ARBA" id="ARBA00023144"/>
    </source>
</evidence>
<accession>A0ABY1NRL0</accession>
<feature type="domain" description="GHMP kinase N-terminal" evidence="8">
    <location>
        <begin position="96"/>
        <end position="184"/>
    </location>
</feature>
<comment type="caution">
    <text evidence="11">The sequence shown here is derived from an EMBL/GenBank/DDBJ whole genome shotgun (WGS) entry which is preliminary data.</text>
</comment>
<keyword evidence="6" id="KW-0119">Carbohydrate metabolism</keyword>
<evidence type="ECO:0000313" key="12">
    <source>
        <dbReference type="Proteomes" id="UP001157960"/>
    </source>
</evidence>
<dbReference type="Pfam" id="PF08544">
    <property type="entry name" value="GHMP_kinases_C"/>
    <property type="match status" value="1"/>
</dbReference>
<dbReference type="Pfam" id="PF00288">
    <property type="entry name" value="GHMP_kinases_N"/>
    <property type="match status" value="1"/>
</dbReference>
<evidence type="ECO:0000259" key="9">
    <source>
        <dbReference type="Pfam" id="PF08544"/>
    </source>
</evidence>
<dbReference type="PIRSF" id="PIRSF000530">
    <property type="entry name" value="Galactokinase"/>
    <property type="match status" value="1"/>
</dbReference>
<dbReference type="Gene3D" id="3.30.230.10">
    <property type="match status" value="1"/>
</dbReference>
<proteinExistence type="inferred from homology"/>
<dbReference type="InterPro" id="IPR019539">
    <property type="entry name" value="GalKase_N"/>
</dbReference>
<dbReference type="InterPro" id="IPR020568">
    <property type="entry name" value="Ribosomal_Su5_D2-typ_SF"/>
</dbReference>
<comment type="similarity">
    <text evidence="1">Belongs to the GHMP kinase family. GalK subfamily.</text>
</comment>
<evidence type="ECO:0000313" key="11">
    <source>
        <dbReference type="EMBL" id="SMP15747.1"/>
    </source>
</evidence>
<reference evidence="11 12" key="1">
    <citation type="submission" date="2017-05" db="EMBL/GenBank/DDBJ databases">
        <authorList>
            <person name="Varghese N."/>
            <person name="Submissions S."/>
        </authorList>
    </citation>
    <scope>NUCLEOTIDE SEQUENCE [LARGE SCALE GENOMIC DNA]</scope>
    <source>
        <strain evidence="11 12">DSM 28214</strain>
    </source>
</reference>
<evidence type="ECO:0000256" key="1">
    <source>
        <dbReference type="ARBA" id="ARBA00006566"/>
    </source>
</evidence>
<protein>
    <recommendedName>
        <fullName evidence="7">Galactokinase</fullName>
        <ecNumber evidence="7">2.7.1.6</ecNumber>
    </recommendedName>
</protein>
<dbReference type="PRINTS" id="PR00959">
    <property type="entry name" value="MEVGALKINASE"/>
</dbReference>
<dbReference type="InterPro" id="IPR000705">
    <property type="entry name" value="Galactokinase"/>
</dbReference>
<name>A0ABY1NRL0_9FLAO</name>
<dbReference type="PROSITE" id="PS00106">
    <property type="entry name" value="GALACTOKINASE"/>
    <property type="match status" value="1"/>
</dbReference>
<dbReference type="Gene3D" id="3.30.70.890">
    <property type="entry name" value="GHMP kinase, C-terminal domain"/>
    <property type="match status" value="1"/>
</dbReference>